<dbReference type="Proteomes" id="UP000324222">
    <property type="component" value="Unassembled WGS sequence"/>
</dbReference>
<accession>A0A5B7IQV4</accession>
<protein>
    <submittedName>
        <fullName evidence="1">Uncharacterized protein</fullName>
    </submittedName>
</protein>
<evidence type="ECO:0000313" key="2">
    <source>
        <dbReference type="Proteomes" id="UP000324222"/>
    </source>
</evidence>
<name>A0A5B7IQV4_PORTR</name>
<evidence type="ECO:0000313" key="1">
    <source>
        <dbReference type="EMBL" id="MPC83957.1"/>
    </source>
</evidence>
<gene>
    <name evidence="1" type="ORF">E2C01_078680</name>
</gene>
<reference evidence="1 2" key="1">
    <citation type="submission" date="2019-05" db="EMBL/GenBank/DDBJ databases">
        <title>Another draft genome of Portunus trituberculatus and its Hox gene families provides insights of decapod evolution.</title>
        <authorList>
            <person name="Jeong J.-H."/>
            <person name="Song I."/>
            <person name="Kim S."/>
            <person name="Choi T."/>
            <person name="Kim D."/>
            <person name="Ryu S."/>
            <person name="Kim W."/>
        </authorList>
    </citation>
    <scope>NUCLEOTIDE SEQUENCE [LARGE SCALE GENOMIC DNA]</scope>
    <source>
        <tissue evidence="1">Muscle</tissue>
    </source>
</reference>
<organism evidence="1 2">
    <name type="scientific">Portunus trituberculatus</name>
    <name type="common">Swimming crab</name>
    <name type="synonym">Neptunus trituberculatus</name>
    <dbReference type="NCBI Taxonomy" id="210409"/>
    <lineage>
        <taxon>Eukaryota</taxon>
        <taxon>Metazoa</taxon>
        <taxon>Ecdysozoa</taxon>
        <taxon>Arthropoda</taxon>
        <taxon>Crustacea</taxon>
        <taxon>Multicrustacea</taxon>
        <taxon>Malacostraca</taxon>
        <taxon>Eumalacostraca</taxon>
        <taxon>Eucarida</taxon>
        <taxon>Decapoda</taxon>
        <taxon>Pleocyemata</taxon>
        <taxon>Brachyura</taxon>
        <taxon>Eubrachyura</taxon>
        <taxon>Portunoidea</taxon>
        <taxon>Portunidae</taxon>
        <taxon>Portuninae</taxon>
        <taxon>Portunus</taxon>
    </lineage>
</organism>
<sequence>MKARQAPYAGLMQIWDSPKHSLHITSSSSYSPTPLCLAKLHCCPSPPCTSPSCLCVSVARHHPVPSAPHSFPSIPSTPHAVPSARSLMPLVFRLSYQRLRLPRMLHSSNRASQTPTLSPHCFEIWIILIPSVPGHIFTLRSVYD</sequence>
<keyword evidence="2" id="KW-1185">Reference proteome</keyword>
<dbReference type="EMBL" id="VSRR010064006">
    <property type="protein sequence ID" value="MPC83957.1"/>
    <property type="molecule type" value="Genomic_DNA"/>
</dbReference>
<dbReference type="AlphaFoldDB" id="A0A5B7IQV4"/>
<comment type="caution">
    <text evidence="1">The sequence shown here is derived from an EMBL/GenBank/DDBJ whole genome shotgun (WGS) entry which is preliminary data.</text>
</comment>
<proteinExistence type="predicted"/>